<evidence type="ECO:0000256" key="1">
    <source>
        <dbReference type="SAM" id="MobiDB-lite"/>
    </source>
</evidence>
<protein>
    <submittedName>
        <fullName evidence="2">Uncharacterized protein</fullName>
    </submittedName>
</protein>
<feature type="region of interest" description="Disordered" evidence="1">
    <location>
        <begin position="1"/>
        <end position="42"/>
    </location>
</feature>
<gene>
    <name evidence="2" type="ORF">CISG_09500</name>
</gene>
<dbReference type="AlphaFoldDB" id="A0A0J8TFU2"/>
<evidence type="ECO:0000313" key="2">
    <source>
        <dbReference type="EMBL" id="KMU72512.1"/>
    </source>
</evidence>
<sequence length="55" mass="6337">MNSYKKRKGRRIGGEDGSELRASQEQDPEVSGQKPTEKHRVGDHLQRMQACFKNH</sequence>
<dbReference type="STRING" id="454286.A0A0J8TFU2"/>
<feature type="compositionally biased region" description="Basic and acidic residues" evidence="1">
    <location>
        <begin position="12"/>
        <end position="24"/>
    </location>
</feature>
<proteinExistence type="predicted"/>
<dbReference type="EMBL" id="DS268219">
    <property type="protein sequence ID" value="KMU72512.1"/>
    <property type="molecule type" value="Genomic_DNA"/>
</dbReference>
<accession>A0A0J8TFU2</accession>
<evidence type="ECO:0000313" key="3">
    <source>
        <dbReference type="Proteomes" id="UP000054559"/>
    </source>
</evidence>
<name>A0A0J8TFU2_COCIT</name>
<feature type="compositionally biased region" description="Basic residues" evidence="1">
    <location>
        <begin position="1"/>
        <end position="11"/>
    </location>
</feature>
<dbReference type="Proteomes" id="UP000054559">
    <property type="component" value="Unassembled WGS sequence"/>
</dbReference>
<organism evidence="2 3">
    <name type="scientific">Coccidioides immitis RMSCC 3703</name>
    <dbReference type="NCBI Taxonomy" id="454286"/>
    <lineage>
        <taxon>Eukaryota</taxon>
        <taxon>Fungi</taxon>
        <taxon>Dikarya</taxon>
        <taxon>Ascomycota</taxon>
        <taxon>Pezizomycotina</taxon>
        <taxon>Eurotiomycetes</taxon>
        <taxon>Eurotiomycetidae</taxon>
        <taxon>Onygenales</taxon>
        <taxon>Onygenaceae</taxon>
        <taxon>Coccidioides</taxon>
    </lineage>
</organism>
<reference evidence="3" key="1">
    <citation type="journal article" date="2010" name="Genome Res.">
        <title>Population genomic sequencing of Coccidioides fungi reveals recent hybridization and transposon control.</title>
        <authorList>
            <person name="Neafsey D.E."/>
            <person name="Barker B.M."/>
            <person name="Sharpton T.J."/>
            <person name="Stajich J.E."/>
            <person name="Park D.J."/>
            <person name="Whiston E."/>
            <person name="Hung C.-Y."/>
            <person name="McMahan C."/>
            <person name="White J."/>
            <person name="Sykes S."/>
            <person name="Heiman D."/>
            <person name="Young S."/>
            <person name="Zeng Q."/>
            <person name="Abouelleil A."/>
            <person name="Aftuck L."/>
            <person name="Bessette D."/>
            <person name="Brown A."/>
            <person name="FitzGerald M."/>
            <person name="Lui A."/>
            <person name="Macdonald J.P."/>
            <person name="Priest M."/>
            <person name="Orbach M.J."/>
            <person name="Galgiani J.N."/>
            <person name="Kirkland T.N."/>
            <person name="Cole G.T."/>
            <person name="Birren B.W."/>
            <person name="Henn M.R."/>
            <person name="Taylor J.W."/>
            <person name="Rounsley S.D."/>
        </authorList>
    </citation>
    <scope>NUCLEOTIDE SEQUENCE [LARGE SCALE GENOMIC DNA]</scope>
    <source>
        <strain evidence="3">RMSCC 3703</strain>
    </source>
</reference>